<gene>
    <name evidence="2" type="ordered locus">PCC7424_5873</name>
</gene>
<dbReference type="eggNOG" id="COG3293">
    <property type="taxonomic scope" value="Bacteria"/>
</dbReference>
<evidence type="ECO:0000313" key="2">
    <source>
        <dbReference type="EMBL" id="ACK73922.1"/>
    </source>
</evidence>
<feature type="domain" description="Insertion element IS402-like" evidence="1">
    <location>
        <begin position="26"/>
        <end position="99"/>
    </location>
</feature>
<keyword evidence="2" id="KW-0614">Plasmid</keyword>
<dbReference type="InterPro" id="IPR025161">
    <property type="entry name" value="IS402-like_dom"/>
</dbReference>
<dbReference type="PANTHER" id="PTHR46637">
    <property type="entry name" value="TIS1421-TRANSPOSASE PROTEIN A"/>
    <property type="match status" value="1"/>
</dbReference>
<name>B7KMA0_GLOC7</name>
<dbReference type="EMBL" id="CP001292">
    <property type="protein sequence ID" value="ACK73922.1"/>
    <property type="molecule type" value="Genomic_DNA"/>
</dbReference>
<geneLocation type="plasmid" evidence="2 3">
    <name>pP742401</name>
</geneLocation>
<evidence type="ECO:0000313" key="3">
    <source>
        <dbReference type="Proteomes" id="UP000002384"/>
    </source>
</evidence>
<dbReference type="HOGENOM" id="CLU_055261_2_1_3"/>
<dbReference type="OrthoDB" id="424329at2"/>
<proteinExistence type="predicted"/>
<organism evidence="2 3">
    <name type="scientific">Gloeothece citriformis (strain PCC 7424)</name>
    <name type="common">Cyanothece sp. (strain PCC 7424)</name>
    <dbReference type="NCBI Taxonomy" id="65393"/>
    <lineage>
        <taxon>Bacteria</taxon>
        <taxon>Bacillati</taxon>
        <taxon>Cyanobacteriota</taxon>
        <taxon>Cyanophyceae</taxon>
        <taxon>Oscillatoriophycideae</taxon>
        <taxon>Chroococcales</taxon>
        <taxon>Aphanothecaceae</taxon>
        <taxon>Gloeothece</taxon>
        <taxon>Gloeothece citriformis</taxon>
    </lineage>
</organism>
<protein>
    <submittedName>
        <fullName evidence="2">Transposase and inactivated derivatives-like protein</fullName>
    </submittedName>
</protein>
<dbReference type="NCBIfam" id="NF033580">
    <property type="entry name" value="transpos_IS5_3"/>
    <property type="match status" value="1"/>
</dbReference>
<dbReference type="Proteomes" id="UP000002384">
    <property type="component" value="Plasmid pP742401"/>
</dbReference>
<dbReference type="InterPro" id="IPR052909">
    <property type="entry name" value="Transposase_6_like"/>
</dbReference>
<keyword evidence="3" id="KW-1185">Reference proteome</keyword>
<evidence type="ECO:0000259" key="1">
    <source>
        <dbReference type="Pfam" id="PF13340"/>
    </source>
</evidence>
<reference evidence="3" key="1">
    <citation type="journal article" date="2011" name="MBio">
        <title>Novel metabolic attributes of the genus Cyanothece, comprising a group of unicellular nitrogen-fixing Cyanobacteria.</title>
        <authorList>
            <person name="Bandyopadhyay A."/>
            <person name="Elvitigala T."/>
            <person name="Welsh E."/>
            <person name="Stockel J."/>
            <person name="Liberton M."/>
            <person name="Min H."/>
            <person name="Sherman L.A."/>
            <person name="Pakrasi H.B."/>
        </authorList>
    </citation>
    <scope>NUCLEOTIDE SEQUENCE [LARGE SCALE GENOMIC DNA]</scope>
    <source>
        <strain evidence="3">PCC 7424</strain>
        <plasmid evidence="3">pP742401</plasmid>
    </source>
</reference>
<dbReference type="PANTHER" id="PTHR46637:SF1">
    <property type="entry name" value="BLL5188 PROTEIN"/>
    <property type="match status" value="1"/>
</dbReference>
<dbReference type="Pfam" id="PF13340">
    <property type="entry name" value="DUF4096"/>
    <property type="match status" value="1"/>
</dbReference>
<sequence length="158" mass="17965">MTAHRFADLLSQIAKQINPEIGRGDLTDEQWKKLEPLLPPQKPKTGRPGHNHRQIINGILWILRTGAPWRDLPDCYGVHSTVSSRFYRWQKAGIWDEVWQKLQTIADFEGKIDWEVHMADSTVVRAHQHAAGAILGAAKSSIRAQCRGVFNYSTTHYG</sequence>
<dbReference type="AlphaFoldDB" id="B7KMA0"/>
<dbReference type="KEGG" id="cyc:PCC7424_5873"/>
<accession>B7KMA0</accession>